<evidence type="ECO:0000259" key="5">
    <source>
        <dbReference type="Pfam" id="PF25171"/>
    </source>
</evidence>
<dbReference type="Pfam" id="PF25171">
    <property type="entry name" value="Beta-prop_WDR36-Utp21_1st"/>
    <property type="match status" value="1"/>
</dbReference>
<evidence type="ECO:0000313" key="6">
    <source>
        <dbReference type="Proteomes" id="UP000515180"/>
    </source>
</evidence>
<organism evidence="6 7">
    <name type="scientific">Bombus impatiens</name>
    <name type="common">Bumblebee</name>
    <dbReference type="NCBI Taxonomy" id="132113"/>
    <lineage>
        <taxon>Eukaryota</taxon>
        <taxon>Metazoa</taxon>
        <taxon>Ecdysozoa</taxon>
        <taxon>Arthropoda</taxon>
        <taxon>Hexapoda</taxon>
        <taxon>Insecta</taxon>
        <taxon>Pterygota</taxon>
        <taxon>Neoptera</taxon>
        <taxon>Endopterygota</taxon>
        <taxon>Hymenoptera</taxon>
        <taxon>Apocrita</taxon>
        <taxon>Aculeata</taxon>
        <taxon>Apoidea</taxon>
        <taxon>Anthophila</taxon>
        <taxon>Apidae</taxon>
        <taxon>Bombus</taxon>
        <taxon>Pyrobombus</taxon>
    </lineage>
</organism>
<feature type="repeat" description="WD" evidence="3">
    <location>
        <begin position="561"/>
        <end position="602"/>
    </location>
</feature>
<dbReference type="AlphaFoldDB" id="A0A6P3DKU3"/>
<feature type="repeat" description="WD" evidence="3">
    <location>
        <begin position="474"/>
        <end position="505"/>
    </location>
</feature>
<evidence type="ECO:0000256" key="3">
    <source>
        <dbReference type="PROSITE-ProRule" id="PRU00221"/>
    </source>
</evidence>
<dbReference type="InterPro" id="IPR020472">
    <property type="entry name" value="WD40_PAC1"/>
</dbReference>
<evidence type="ECO:0000256" key="2">
    <source>
        <dbReference type="ARBA" id="ARBA00022737"/>
    </source>
</evidence>
<dbReference type="SUPFAM" id="SSF50998">
    <property type="entry name" value="Quinoprotein alcohol dehydrogenase-like"/>
    <property type="match status" value="1"/>
</dbReference>
<sequence length="888" mass="100713">MGHSKIFAKNRALGYVSNHIPLITRYITRRKENLISTCVGDTFLTYSCTHFTLLSISKTHPGEITCLAGDPYHTFTACGKEIYAWRRGTELRHTYKGHNYTVHILLPFGPNLISVDENNNVKLWDIRTEELITELDFSKNHFNITTIIHPNTYINKILFGSEQGQLQLWNLRVVKLIYTFKGWNTPVTALEQAPAIDVAAIGLRNGRIILHNLKLDETLFELVQDWGCVISISFRTDEHPIMATGSLDGHIVFWNLEQRKVESQLLKAHSRGVTGLKYLPNEPLLVSSSSDNSIKLWIFDLADGAGRLLRIREGHAEPPNIVRFYGNDGNYILTAGNDSSLRMFSTITEMLNKSFGKASFNRKAARKRGRLIEDPLLMPPITNFAIELTREKEWDNIAATHSGLATVSTWSSNKAKMGEHKLILENFKSNRNIIATCVCITKCGDFVIIGYNSGHVERFNIQSGIHRASYGIDKGAHQGPVKGVMVDPLNQTVITAGSDAFIKFWRFKPKTGGSESVTKMMLDEPVEWLRYHNDSSLIAIALQDFTIILLDLDTKRIVRRFKGHKARLTDACFNPDSRWLVTASMDCTIRIWDIPSSNLIDIFQVPEACTSLSFSPTGEFLATAHVCNLGIYLWSNRTLYSHISLKGVNKNDPIPTIGLPGSMIEDTVTNEDELTEPELDYVSPAQLQDNLITMSGLAHSRWQNLLNIDIIRKKNKPKKAPEVPESAPFFLPTIPSLELKFDLSSVKDAEVNKKLIIHPELQNLTLFAKSLLSMEDPQLEEVIEKFKNMSPSSIDFEIQSFSADEKTSNTLLLHFMKIIYHMMEKRINFELAQAYLAVFLKYHGTTIAKDETLRNYLDTLHDIQLKSWFILRTKFFYNLSVVQALKKM</sequence>
<dbReference type="OMA" id="CIYAWRA"/>
<reference evidence="7" key="1">
    <citation type="submission" date="2025-08" db="UniProtKB">
        <authorList>
            <consortium name="RefSeq"/>
        </authorList>
    </citation>
    <scope>IDENTIFICATION</scope>
</reference>
<keyword evidence="2" id="KW-0677">Repeat</keyword>
<dbReference type="RefSeq" id="XP_003485576.1">
    <property type="nucleotide sequence ID" value="XM_003485528.4"/>
</dbReference>
<dbReference type="PANTHER" id="PTHR22840:SF12">
    <property type="entry name" value="WD REPEAT-CONTAINING PROTEIN 36"/>
    <property type="match status" value="1"/>
</dbReference>
<dbReference type="GO" id="GO:0006364">
    <property type="term" value="P:rRNA processing"/>
    <property type="evidence" value="ECO:0007669"/>
    <property type="project" value="InterPro"/>
</dbReference>
<protein>
    <submittedName>
        <fullName evidence="7">WD repeat-containing protein 36</fullName>
    </submittedName>
</protein>
<keyword evidence="1 3" id="KW-0853">WD repeat</keyword>
<evidence type="ECO:0000256" key="1">
    <source>
        <dbReference type="ARBA" id="ARBA00022574"/>
    </source>
</evidence>
<dbReference type="SMART" id="SM00320">
    <property type="entry name" value="WD40"/>
    <property type="match status" value="11"/>
</dbReference>
<accession>A0A6P3DKU3</accession>
<dbReference type="GO" id="GO:0032040">
    <property type="term" value="C:small-subunit processome"/>
    <property type="evidence" value="ECO:0007669"/>
    <property type="project" value="InterPro"/>
</dbReference>
<gene>
    <name evidence="7" type="primary">LOC100742495</name>
</gene>
<dbReference type="InterPro" id="IPR001680">
    <property type="entry name" value="WD40_rpt"/>
</dbReference>
<dbReference type="PROSITE" id="PS50082">
    <property type="entry name" value="WD_REPEATS_2"/>
    <property type="match status" value="3"/>
</dbReference>
<dbReference type="PROSITE" id="PS50294">
    <property type="entry name" value="WD_REPEATS_REGION"/>
    <property type="match status" value="2"/>
</dbReference>
<feature type="domain" description="WDR36/Utp21 N-terminal" evidence="5">
    <location>
        <begin position="35"/>
        <end position="300"/>
    </location>
</feature>
<dbReference type="PROSITE" id="PS00678">
    <property type="entry name" value="WD_REPEATS_1"/>
    <property type="match status" value="1"/>
</dbReference>
<dbReference type="FunFam" id="2.130.10.10:FF:000109">
    <property type="entry name" value="WD repeat domain 36"/>
    <property type="match status" value="1"/>
</dbReference>
<dbReference type="Gene3D" id="2.130.10.10">
    <property type="entry name" value="YVTN repeat-like/Quinoprotein amine dehydrogenase"/>
    <property type="match status" value="2"/>
</dbReference>
<dbReference type="SUPFAM" id="SSF69322">
    <property type="entry name" value="Tricorn protease domain 2"/>
    <property type="match status" value="1"/>
</dbReference>
<dbReference type="Proteomes" id="UP000515180">
    <property type="component" value="Unplaced"/>
</dbReference>
<dbReference type="GeneID" id="100742495"/>
<feature type="repeat" description="WD" evidence="3">
    <location>
        <begin position="266"/>
        <end position="297"/>
    </location>
</feature>
<dbReference type="OrthoDB" id="10250769at2759"/>
<dbReference type="Pfam" id="PF25168">
    <property type="entry name" value="Beta-prop_WDR36-Utp21_2nd"/>
    <property type="match status" value="1"/>
</dbReference>
<dbReference type="InterPro" id="IPR019775">
    <property type="entry name" value="WD40_repeat_CS"/>
</dbReference>
<keyword evidence="6" id="KW-1185">Reference proteome</keyword>
<dbReference type="InterPro" id="IPR011047">
    <property type="entry name" value="Quinoprotein_ADH-like_sf"/>
</dbReference>
<evidence type="ECO:0000313" key="7">
    <source>
        <dbReference type="RefSeq" id="XP_003485576.1"/>
    </source>
</evidence>
<proteinExistence type="predicted"/>
<dbReference type="PANTHER" id="PTHR22840">
    <property type="entry name" value="WD REPEAT-CONTAINING PROTEIN 36"/>
    <property type="match status" value="1"/>
</dbReference>
<dbReference type="KEGG" id="bim:100742495"/>
<feature type="domain" description="WDR36/Utp21 C-terminal" evidence="4">
    <location>
        <begin position="686"/>
        <end position="886"/>
    </location>
</feature>
<dbReference type="InterPro" id="IPR007319">
    <property type="entry name" value="WDR36/Utp21_C"/>
</dbReference>
<dbReference type="GO" id="GO:0034388">
    <property type="term" value="C:Pwp2p-containing subcomplex of 90S preribosome"/>
    <property type="evidence" value="ECO:0007669"/>
    <property type="project" value="TreeGrafter"/>
</dbReference>
<dbReference type="PRINTS" id="PR00320">
    <property type="entry name" value="GPROTEINBRPT"/>
</dbReference>
<evidence type="ECO:0000259" key="4">
    <source>
        <dbReference type="Pfam" id="PF04192"/>
    </source>
</evidence>
<dbReference type="Pfam" id="PF04192">
    <property type="entry name" value="Utp21"/>
    <property type="match status" value="1"/>
</dbReference>
<name>A0A6P3DKU3_BOMIM</name>
<dbReference type="InterPro" id="IPR059157">
    <property type="entry name" value="WDR36-Utp21_N"/>
</dbReference>
<dbReference type="InterPro" id="IPR015943">
    <property type="entry name" value="WD40/YVTN_repeat-like_dom_sf"/>
</dbReference>